<evidence type="ECO:0008006" key="4">
    <source>
        <dbReference type="Google" id="ProtNLM"/>
    </source>
</evidence>
<dbReference type="EMBL" id="CAADRP010000180">
    <property type="protein sequence ID" value="VFU24403.1"/>
    <property type="molecule type" value="Genomic_DNA"/>
</dbReference>
<feature type="transmembrane region" description="Helical" evidence="2">
    <location>
        <begin position="141"/>
        <end position="162"/>
    </location>
</feature>
<evidence type="ECO:0000313" key="3">
    <source>
        <dbReference type="EMBL" id="VFU24403.1"/>
    </source>
</evidence>
<protein>
    <recommendedName>
        <fullName evidence="4">DUF599 domain-containing protein</fullName>
    </recommendedName>
</protein>
<feature type="transmembrane region" description="Helical" evidence="2">
    <location>
        <begin position="68"/>
        <end position="90"/>
    </location>
</feature>
<keyword evidence="2" id="KW-1133">Transmembrane helix</keyword>
<accession>A0A6N2KHF9</accession>
<sequence length="275" mass="29865">MKSSFTPAGIRGKQVLDKGAEGGGQHKAARNTSFVKKDTSDATAKRRLASSFGFKTRPLECFSRKMGAIVYLDTILVTSSFFLVAGYHAYLWHSFKNKPSQTTDGIEALRRKTWFVQLKEGDAKTGTLAVQSLRNAQMTTILTATIAIIINIALAALTNNTYQASHLLSGARFLAHNRGDSISMGLAFLIDANFLINASSREFSSSPTYTQTVFERGFMLALVGNRVLCVTFPLVMWIFGPVPVALSSVALVRVLHGFDFPGESICSAISPALNV</sequence>
<proteinExistence type="predicted"/>
<dbReference type="InterPro" id="IPR006747">
    <property type="entry name" value="DUF599"/>
</dbReference>
<name>A0A6N2KHF9_SALVM</name>
<feature type="transmembrane region" description="Helical" evidence="2">
    <location>
        <begin position="218"/>
        <end position="239"/>
    </location>
</feature>
<feature type="region of interest" description="Disordered" evidence="1">
    <location>
        <begin position="15"/>
        <end position="38"/>
    </location>
</feature>
<dbReference type="Pfam" id="PF04654">
    <property type="entry name" value="DUF599"/>
    <property type="match status" value="2"/>
</dbReference>
<gene>
    <name evidence="3" type="ORF">SVIM_LOCUS45958</name>
</gene>
<dbReference type="PANTHER" id="PTHR31881">
    <property type="match status" value="1"/>
</dbReference>
<dbReference type="PANTHER" id="PTHR31881:SF11">
    <property type="entry name" value="PROTEIN, PUTATIVE-RELATED"/>
    <property type="match status" value="1"/>
</dbReference>
<evidence type="ECO:0000256" key="1">
    <source>
        <dbReference type="SAM" id="MobiDB-lite"/>
    </source>
</evidence>
<reference evidence="3" key="1">
    <citation type="submission" date="2019-03" db="EMBL/GenBank/DDBJ databases">
        <authorList>
            <person name="Mank J."/>
            <person name="Almeida P."/>
        </authorList>
    </citation>
    <scope>NUCLEOTIDE SEQUENCE</scope>
    <source>
        <strain evidence="3">78183</strain>
    </source>
</reference>
<evidence type="ECO:0000256" key="2">
    <source>
        <dbReference type="SAM" id="Phobius"/>
    </source>
</evidence>
<dbReference type="AlphaFoldDB" id="A0A6N2KHF9"/>
<keyword evidence="2" id="KW-0812">Transmembrane</keyword>
<organism evidence="3">
    <name type="scientific">Salix viminalis</name>
    <name type="common">Common osier</name>
    <name type="synonym">Basket willow</name>
    <dbReference type="NCBI Taxonomy" id="40686"/>
    <lineage>
        <taxon>Eukaryota</taxon>
        <taxon>Viridiplantae</taxon>
        <taxon>Streptophyta</taxon>
        <taxon>Embryophyta</taxon>
        <taxon>Tracheophyta</taxon>
        <taxon>Spermatophyta</taxon>
        <taxon>Magnoliopsida</taxon>
        <taxon>eudicotyledons</taxon>
        <taxon>Gunneridae</taxon>
        <taxon>Pentapetalae</taxon>
        <taxon>rosids</taxon>
        <taxon>fabids</taxon>
        <taxon>Malpighiales</taxon>
        <taxon>Salicaceae</taxon>
        <taxon>Saliceae</taxon>
        <taxon>Salix</taxon>
    </lineage>
</organism>
<keyword evidence="2" id="KW-0472">Membrane</keyword>